<proteinExistence type="predicted"/>
<evidence type="ECO:0000313" key="1">
    <source>
        <dbReference type="EnsemblProtists" id="PYU1_T001924"/>
    </source>
</evidence>
<reference evidence="2" key="2">
    <citation type="submission" date="2010-04" db="EMBL/GenBank/DDBJ databases">
        <authorList>
            <person name="Buell R."/>
            <person name="Hamilton J."/>
            <person name="Hostetler J."/>
        </authorList>
    </citation>
    <scope>NUCLEOTIDE SEQUENCE [LARGE SCALE GENOMIC DNA]</scope>
    <source>
        <strain evidence="2">DAOM:BR144</strain>
    </source>
</reference>
<keyword evidence="2" id="KW-1185">Reference proteome</keyword>
<name>K3WAD3_GLOUD</name>
<dbReference type="HOGENOM" id="CLU_244498_0_0_1"/>
<dbReference type="VEuPathDB" id="FungiDB:PYU1_G001922"/>
<dbReference type="Proteomes" id="UP000019132">
    <property type="component" value="Unassembled WGS sequence"/>
</dbReference>
<dbReference type="InParanoid" id="K3WAD3"/>
<reference evidence="2" key="1">
    <citation type="journal article" date="2010" name="Genome Biol.">
        <title>Genome sequence of the necrotrophic plant pathogen Pythium ultimum reveals original pathogenicity mechanisms and effector repertoire.</title>
        <authorList>
            <person name="Levesque C.A."/>
            <person name="Brouwer H."/>
            <person name="Cano L."/>
            <person name="Hamilton J.P."/>
            <person name="Holt C."/>
            <person name="Huitema E."/>
            <person name="Raffaele S."/>
            <person name="Robideau G.P."/>
            <person name="Thines M."/>
            <person name="Win J."/>
            <person name="Zerillo M.M."/>
            <person name="Beakes G.W."/>
            <person name="Boore J.L."/>
            <person name="Busam D."/>
            <person name="Dumas B."/>
            <person name="Ferriera S."/>
            <person name="Fuerstenberg S.I."/>
            <person name="Gachon C.M."/>
            <person name="Gaulin E."/>
            <person name="Govers F."/>
            <person name="Grenville-Briggs L."/>
            <person name="Horner N."/>
            <person name="Hostetler J."/>
            <person name="Jiang R.H."/>
            <person name="Johnson J."/>
            <person name="Krajaejun T."/>
            <person name="Lin H."/>
            <person name="Meijer H.J."/>
            <person name="Moore B."/>
            <person name="Morris P."/>
            <person name="Phuntmart V."/>
            <person name="Puiu D."/>
            <person name="Shetty J."/>
            <person name="Stajich J.E."/>
            <person name="Tripathy S."/>
            <person name="Wawra S."/>
            <person name="van West P."/>
            <person name="Whitty B.R."/>
            <person name="Coutinho P.M."/>
            <person name="Henrissat B."/>
            <person name="Martin F."/>
            <person name="Thomas P.D."/>
            <person name="Tyler B.M."/>
            <person name="De Vries R.P."/>
            <person name="Kamoun S."/>
            <person name="Yandell M."/>
            <person name="Tisserat N."/>
            <person name="Buell C.R."/>
        </authorList>
    </citation>
    <scope>NUCLEOTIDE SEQUENCE</scope>
    <source>
        <strain evidence="2">DAOM:BR144</strain>
    </source>
</reference>
<dbReference type="eggNOG" id="KOG2001">
    <property type="taxonomic scope" value="Eukaryota"/>
</dbReference>
<accession>K3WAD3</accession>
<evidence type="ECO:0008006" key="3">
    <source>
        <dbReference type="Google" id="ProtNLM"/>
    </source>
</evidence>
<sequence length="1596" mass="169882">FQGTYIDVAGSPYTLRYTTDLVLPGGSEVETNPFTVAAGVCNNLVLLNTSVEATGGKAFAIQPVLKLVDSGGNILEEDSSSMVRVAISSNPSDGVLSPSQSLKAYVRHGVAIFRSLKIDRAGNDYSLVFTLYTRMDGKLVWAKTEIEKVSPPFNIIIGRPVTLFLQQNLSDSVLDGQPNEHQPILALLDAGGNVVSSIVSGSVTATLISSAGIASSIVVDTSVALLITVVSVKALPTPLHPMPYGVGMRLFIEVTFSDEVLVLGMPTLTLATSTTGPNGVAECVTLNTWTTKVVFQYDIALTDSSTDLNYLSTSALSLNGGTIQDRNMRTPTLTLPDLASAQSLAGKSSVVIDTTAPVILSVSSTTPGDGEYGIGEEIYIKMLFSRPTTVYGNPLLPLALTTIGNGASIRNAVFFGGNNTDTLVFLYVVQNGDATATVLDVTANIDTNGGFIKHYSSRPTTDVIPAMATAPSNLASLNSIVIDTSTPMVNPMIGVTSSASNGVYAPGDEIEIMVTFTKPVSVQGYPRLYLETGSVKRPAGYKSGHTTKSLKFVYTIAAYDIHLATGNAHLNYRDDNALDLNGGSIKRYIQRGTGASNAVLSLTAATTQGKSLMNNAQIDLDGVPPTVLALSIVSAPSGNVIRGDLVVIGISFSSRVIVDTTRGIPSLQLYVGEYNRQAIYTSGSGTLALLFTYQVSLGDRAPDGLDYRSSHALLLNLGIIRRASMTPILDADLTLPEPTLTLATPPVLVDPTVGFVTTIQSLTADVPTGEYGSNHVITLTVKFTDEVAVDGITLPVLKMNTNALVEYISGSQTNELKFIYIVHDGDYAANFDKFDDASLICDLPGCSIINYNGEPVGTSLAGVTLLPANIVIDTAPPVVVSVYSLTSASTINGNSFVVGDEIDIVVEMSHGVFIEPPPSAYPEKAPILVLNTVPFGRDVLCRGYFQDNRKLLLFKYVVDEGDVSTDLKYVDENSLTLNSGQSAIKRFATTPKTDAILTLPYPPAPLGAARNQVLTIDTRKVPSVVSVFANNADGLYRCGDVLELVVTFTQHVVVIGAPLLWLDLGTYVRKAVYSSGSGSTVLTFVYAVQDGDYSIDLEYVDHHSLDASDESASISHLSTNPTTLAILDLPYPYTQQSLSFNNNLVVNGRKPTILSTVFLSPDGKYSVGQTILLEATFSTCVTIDFGANNQNIPLLRFQPSGITSITRYGVYVSGSPGTKLRFEYTILTGDTSKDLDYADSKAIILNGARILTCPTSPTAVPIQNADLHLNPPGGRLLGVATKEIIFGMVRYTDLAVDHLGFGYQVAFRTQIGTAVLETSSSFDVLYSACYGLRSVPYASGDRSGASADIDGDILVLGAPGASEPISAIQIVTALGESSTYVDEIQTITTSATQQSAIQEITTSAAPGETLGGWFHLQIGSIGPTRKLYYNFDEIQLRVALELDLGFGSETIRVTRQVNTYCACSEAFIWTITFMYVEGPLAALTAINRLTGRGATVGDGRGASQARILVESTAISGFFTLQVANLVTRNIKYNVDEGELSAILVQDLNLPIRSISRRLPTLVHGYTWSITFIASDALYDVQQLVAQSAGLLGYKAQ</sequence>
<dbReference type="EMBL" id="GL376634">
    <property type="status" value="NOT_ANNOTATED_CDS"/>
    <property type="molecule type" value="Genomic_DNA"/>
</dbReference>
<evidence type="ECO:0000313" key="2">
    <source>
        <dbReference type="Proteomes" id="UP000019132"/>
    </source>
</evidence>
<dbReference type="EnsemblProtists" id="PYU1_T001924">
    <property type="protein sequence ID" value="PYU1_T001924"/>
    <property type="gene ID" value="PYU1_G001922"/>
</dbReference>
<protein>
    <recommendedName>
        <fullName evidence="3">YHYH domain-containing protein</fullName>
    </recommendedName>
</protein>
<organism evidence="1 2">
    <name type="scientific">Globisporangium ultimum (strain ATCC 200006 / CBS 805.95 / DAOM BR144)</name>
    <name type="common">Pythium ultimum</name>
    <dbReference type="NCBI Taxonomy" id="431595"/>
    <lineage>
        <taxon>Eukaryota</taxon>
        <taxon>Sar</taxon>
        <taxon>Stramenopiles</taxon>
        <taxon>Oomycota</taxon>
        <taxon>Peronosporomycetes</taxon>
        <taxon>Pythiales</taxon>
        <taxon>Pythiaceae</taxon>
        <taxon>Globisporangium</taxon>
    </lineage>
</organism>
<reference evidence="1" key="3">
    <citation type="submission" date="2015-02" db="UniProtKB">
        <authorList>
            <consortium name="EnsemblProtists"/>
        </authorList>
    </citation>
    <scope>IDENTIFICATION</scope>
    <source>
        <strain evidence="1">DAOM BR144</strain>
    </source>
</reference>